<evidence type="ECO:0000313" key="2">
    <source>
        <dbReference type="Proteomes" id="UP001250698"/>
    </source>
</evidence>
<dbReference type="Proteomes" id="UP001250698">
    <property type="component" value="Unassembled WGS sequence"/>
</dbReference>
<evidence type="ECO:0000313" key="1">
    <source>
        <dbReference type="EMBL" id="MDU0371311.1"/>
    </source>
</evidence>
<organism evidence="1 2">
    <name type="scientific">Hymenobacter endophyticus</name>
    <dbReference type="NCBI Taxonomy" id="3076335"/>
    <lineage>
        <taxon>Bacteria</taxon>
        <taxon>Pseudomonadati</taxon>
        <taxon>Bacteroidota</taxon>
        <taxon>Cytophagia</taxon>
        <taxon>Cytophagales</taxon>
        <taxon>Hymenobacteraceae</taxon>
        <taxon>Hymenobacter</taxon>
    </lineage>
</organism>
<accession>A0ABU3TIV0</accession>
<keyword evidence="2" id="KW-1185">Reference proteome</keyword>
<sequence>MIDLEDIQVLSEAMNIPFESKAALYQFKIVKINYTILVDLLKNGQYIFIAIMINHKECAVEHIEFYMNETKQEILQEAQEIIEFLATHDSKIVCKQIGNKLQMSLEVLKSGEWFQYGYATTIKL</sequence>
<proteinExistence type="predicted"/>
<name>A0ABU3TIV0_9BACT</name>
<dbReference type="EMBL" id="JAWDJT010000008">
    <property type="protein sequence ID" value="MDU0371311.1"/>
    <property type="molecule type" value="Genomic_DNA"/>
</dbReference>
<comment type="caution">
    <text evidence="1">The sequence shown here is derived from an EMBL/GenBank/DDBJ whole genome shotgun (WGS) entry which is preliminary data.</text>
</comment>
<gene>
    <name evidence="1" type="ORF">ROI90_12960</name>
</gene>
<protein>
    <submittedName>
        <fullName evidence="1">Uncharacterized protein</fullName>
    </submittedName>
</protein>
<dbReference type="RefSeq" id="WP_315998776.1">
    <property type="nucleotide sequence ID" value="NZ_JAWDJT010000008.1"/>
</dbReference>
<reference evidence="1 2" key="1">
    <citation type="submission" date="2023-10" db="EMBL/GenBank/DDBJ databases">
        <title>Hymenobacter endophyticus sp. nov., an isolate from the leaf tissues of wheat.</title>
        <authorList>
            <person name="Dai Y."/>
        </authorList>
    </citation>
    <scope>NUCLEOTIDE SEQUENCE [LARGE SCALE GENOMIC DNA]</scope>
    <source>
        <strain evidence="1 2">ZK17L-C2</strain>
    </source>
</reference>